<reference evidence="4" key="1">
    <citation type="submission" date="2016-03" db="EMBL/GenBank/DDBJ databases">
        <title>Complete genome sequence of Solimmundus cernigliae, representing a novel lineage of polycyclic aromatic hydrocarbon degraders within the Gammaproteobacteria.</title>
        <authorList>
            <person name="Singleton D.R."/>
            <person name="Dickey A.N."/>
            <person name="Scholl E.H."/>
            <person name="Wright F.A."/>
            <person name="Aitken M.D."/>
        </authorList>
    </citation>
    <scope>NUCLEOTIDE SEQUENCE [LARGE SCALE GENOMIC DNA]</scope>
    <source>
        <strain evidence="4">TR3.2</strain>
    </source>
</reference>
<protein>
    <submittedName>
        <fullName evidence="3">FmdB family transcriptional regulator</fullName>
    </submittedName>
</protein>
<dbReference type="PANTHER" id="PTHR34404:SF2">
    <property type="entry name" value="CONSERVED SERINE RICH PROTEIN"/>
    <property type="match status" value="1"/>
</dbReference>
<evidence type="ECO:0000313" key="4">
    <source>
        <dbReference type="Proteomes" id="UP000092952"/>
    </source>
</evidence>
<dbReference type="InterPro" id="IPR013429">
    <property type="entry name" value="Regulatory_FmdB_Zinc_ribbon"/>
</dbReference>
<dbReference type="STRING" id="1810504.PG2T_11415"/>
<gene>
    <name evidence="3" type="ORF">PG2T_11415</name>
</gene>
<feature type="region of interest" description="Disordered" evidence="1">
    <location>
        <begin position="64"/>
        <end position="105"/>
    </location>
</feature>
<dbReference type="EMBL" id="CP014671">
    <property type="protein sequence ID" value="ANX04713.1"/>
    <property type="molecule type" value="Genomic_DNA"/>
</dbReference>
<organism evidence="3 4">
    <name type="scientific">Immundisolibacter cernigliae</name>
    <dbReference type="NCBI Taxonomy" id="1810504"/>
    <lineage>
        <taxon>Bacteria</taxon>
        <taxon>Pseudomonadati</taxon>
        <taxon>Pseudomonadota</taxon>
        <taxon>Gammaproteobacteria</taxon>
        <taxon>Immundisolibacterales</taxon>
        <taxon>Immundisolibacteraceae</taxon>
        <taxon>Immundisolibacter</taxon>
    </lineage>
</organism>
<dbReference type="AlphaFoldDB" id="A0A1B1YVP1"/>
<name>A0A1B1YVP1_9GAMM</name>
<proteinExistence type="predicted"/>
<keyword evidence="4" id="KW-1185">Reference proteome</keyword>
<dbReference type="NCBIfam" id="TIGR02605">
    <property type="entry name" value="CxxC_CxxC_SSSS"/>
    <property type="match status" value="1"/>
</dbReference>
<dbReference type="OrthoDB" id="9813321at2"/>
<evidence type="ECO:0000313" key="3">
    <source>
        <dbReference type="EMBL" id="ANX04713.1"/>
    </source>
</evidence>
<dbReference type="PANTHER" id="PTHR34404">
    <property type="entry name" value="REGULATORY PROTEIN, FMDB FAMILY"/>
    <property type="match status" value="1"/>
</dbReference>
<dbReference type="Pfam" id="PF09723">
    <property type="entry name" value="Zn_ribbon_8"/>
    <property type="match status" value="1"/>
</dbReference>
<dbReference type="InParanoid" id="A0A1B1YVP1"/>
<evidence type="ECO:0000256" key="1">
    <source>
        <dbReference type="SAM" id="MobiDB-lite"/>
    </source>
</evidence>
<dbReference type="RefSeq" id="WP_068805493.1">
    <property type="nucleotide sequence ID" value="NZ_CP014671.1"/>
</dbReference>
<dbReference type="SMART" id="SM00834">
    <property type="entry name" value="CxxC_CXXC_SSSS"/>
    <property type="match status" value="1"/>
</dbReference>
<feature type="domain" description="Putative regulatory protein FmdB zinc ribbon" evidence="2">
    <location>
        <begin position="1"/>
        <end position="42"/>
    </location>
</feature>
<feature type="compositionally biased region" description="Low complexity" evidence="1">
    <location>
        <begin position="65"/>
        <end position="105"/>
    </location>
</feature>
<sequence length="105" mass="10593">MPIYEYACRACGVQREVMQKVSESPLTHCPACGAEAFEKKVSAAGFQLKGGGWYVTDFRDGSRKAAAGTDASGDASATPAPASTPVAGDSKPSAPAPAASPASVD</sequence>
<evidence type="ECO:0000259" key="2">
    <source>
        <dbReference type="SMART" id="SM00834"/>
    </source>
</evidence>
<accession>A0A1B1YVP1</accession>
<dbReference type="Proteomes" id="UP000092952">
    <property type="component" value="Chromosome"/>
</dbReference>
<dbReference type="KEGG" id="gbi:PG2T_11415"/>